<dbReference type="AlphaFoldDB" id="A0A480AD76"/>
<protein>
    <submittedName>
        <fullName evidence="1">Uncharacterized protein</fullName>
    </submittedName>
</protein>
<proteinExistence type="predicted"/>
<accession>A0A480AD76</accession>
<keyword evidence="2" id="KW-1185">Reference proteome</keyword>
<reference evidence="2" key="1">
    <citation type="submission" date="2019-02" db="EMBL/GenBank/DDBJ databases">
        <title>Draft genome sequence of Sphaerospermopsis reniformis NIES-1949.</title>
        <authorList>
            <person name="Yamaguchi H."/>
            <person name="Suzuki S."/>
            <person name="Kawachi M."/>
        </authorList>
    </citation>
    <scope>NUCLEOTIDE SEQUENCE [LARGE SCALE GENOMIC DNA]</scope>
    <source>
        <strain evidence="2">NIES-1949</strain>
    </source>
</reference>
<name>A0A480AD76_9CYAN</name>
<evidence type="ECO:0000313" key="1">
    <source>
        <dbReference type="EMBL" id="GCL40104.1"/>
    </source>
</evidence>
<dbReference type="EMBL" id="BJCE01000415">
    <property type="protein sequence ID" value="GCL40104.1"/>
    <property type="molecule type" value="Genomic_DNA"/>
</dbReference>
<organism evidence="1 2">
    <name type="scientific">Sphaerospermopsis reniformis</name>
    <dbReference type="NCBI Taxonomy" id="531300"/>
    <lineage>
        <taxon>Bacteria</taxon>
        <taxon>Bacillati</taxon>
        <taxon>Cyanobacteriota</taxon>
        <taxon>Cyanophyceae</taxon>
        <taxon>Nostocales</taxon>
        <taxon>Aphanizomenonaceae</taxon>
        <taxon>Sphaerospermopsis</taxon>
    </lineage>
</organism>
<comment type="caution">
    <text evidence="1">The sequence shown here is derived from an EMBL/GenBank/DDBJ whole genome shotgun (WGS) entry which is preliminary data.</text>
</comment>
<evidence type="ECO:0000313" key="2">
    <source>
        <dbReference type="Proteomes" id="UP000300142"/>
    </source>
</evidence>
<gene>
    <name evidence="1" type="ORF">SR1949_52380</name>
</gene>
<dbReference type="Proteomes" id="UP000300142">
    <property type="component" value="Unassembled WGS sequence"/>
</dbReference>
<sequence>MLYTTLLVSNWSKNHKRCWAKDIGKSASLALGDRGGVDSSKLSCCNWVIIWASSLTVGAANNLFNGSSTWNMLRIRETICVASRECPPSSKKLSFTPTDSTFSTCNHVCVSSSSMGLRGATYFSTIVLSNSGFGRARRSILPLGVCGRFSNLTKADGIMYPGSLFTRN</sequence>